<dbReference type="PATRIC" id="fig|1125712.3.peg.716"/>
<reference evidence="1 2" key="1">
    <citation type="submission" date="2013-08" db="EMBL/GenBank/DDBJ databases">
        <authorList>
            <person name="Durkin A.S."/>
            <person name="Haft D.R."/>
            <person name="McCorrison J."/>
            <person name="Torralba M."/>
            <person name="Gillis M."/>
            <person name="Haft D.H."/>
            <person name="Methe B."/>
            <person name="Sutton G."/>
            <person name="Nelson K.E."/>
        </authorList>
    </citation>
    <scope>NUCLEOTIDE SEQUENCE [LARGE SCALE GENOMIC DNA]</scope>
    <source>
        <strain evidence="1 2">F0195</strain>
    </source>
</reference>
<accession>U2T904</accession>
<dbReference type="RefSeq" id="WP_021725600.1">
    <property type="nucleotide sequence ID" value="NZ_AWEZ01000029.1"/>
</dbReference>
<name>U2T904_9ACTN</name>
<dbReference type="AlphaFoldDB" id="U2T904"/>
<dbReference type="EMBL" id="AWEZ01000029">
    <property type="protein sequence ID" value="ERL09514.1"/>
    <property type="molecule type" value="Genomic_DNA"/>
</dbReference>
<protein>
    <submittedName>
        <fullName evidence="1">Uncharacterized protein</fullName>
    </submittedName>
</protein>
<comment type="caution">
    <text evidence="1">The sequence shown here is derived from an EMBL/GenBank/DDBJ whole genome shotgun (WGS) entry which is preliminary data.</text>
</comment>
<proteinExistence type="predicted"/>
<dbReference type="STRING" id="1125712.HMPREF1316_1615"/>
<gene>
    <name evidence="1" type="ORF">HMPREF1316_1615</name>
</gene>
<dbReference type="Proteomes" id="UP000016638">
    <property type="component" value="Unassembled WGS sequence"/>
</dbReference>
<sequence>MNLKVSDAEFSLATDRMTAGVESLVDISRDYVAIVEELTSRGISSERFSQATASVLPIMSESVVALQEAIGPLVERTNGYIDALDADDADFD</sequence>
<evidence type="ECO:0000313" key="2">
    <source>
        <dbReference type="Proteomes" id="UP000016638"/>
    </source>
</evidence>
<keyword evidence="2" id="KW-1185">Reference proteome</keyword>
<organism evidence="1 2">
    <name type="scientific">Olsenella profusa F0195</name>
    <dbReference type="NCBI Taxonomy" id="1125712"/>
    <lineage>
        <taxon>Bacteria</taxon>
        <taxon>Bacillati</taxon>
        <taxon>Actinomycetota</taxon>
        <taxon>Coriobacteriia</taxon>
        <taxon>Coriobacteriales</taxon>
        <taxon>Atopobiaceae</taxon>
        <taxon>Olsenella</taxon>
    </lineage>
</organism>
<evidence type="ECO:0000313" key="1">
    <source>
        <dbReference type="EMBL" id="ERL09514.1"/>
    </source>
</evidence>